<protein>
    <recommendedName>
        <fullName evidence="4">Pherophorin domain-containing protein</fullName>
    </recommendedName>
</protein>
<evidence type="ECO:0008006" key="4">
    <source>
        <dbReference type="Google" id="ProtNLM"/>
    </source>
</evidence>
<sequence length="222" mass="24062">MIRCLTICLVFSCIVSSCLASCDCSCCSVSCKPLGTSQPPNTSTTTKTGSTSQTCCHITGQVYNFTLQAISDPSIAVDLQLVYFRSNSSSKVLNGPKPCPSNLVASASPQQAVPEQYLEYRPTNDFITCHVEGNNSMRCSTNPPGVNPGTCIDGCPVYYNFLAFTYFNPWMVQSGEFTYSTNETVKDDLVCGEFPVNVTDSSGSFWYQQGSGLHVTYLSLGR</sequence>
<dbReference type="OrthoDB" id="10340575at2759"/>
<comment type="caution">
    <text evidence="2">The sequence shown here is derived from an EMBL/GenBank/DDBJ whole genome shotgun (WGS) entry which is preliminary data.</text>
</comment>
<keyword evidence="1" id="KW-0732">Signal</keyword>
<proteinExistence type="predicted"/>
<dbReference type="AlphaFoldDB" id="A0A9C7Q3W5"/>
<reference evidence="2" key="2">
    <citation type="submission" date="2022-01" db="EMBL/GenBank/DDBJ databases">
        <authorList>
            <person name="Hirooka S."/>
            <person name="Miyagishima S.Y."/>
        </authorList>
    </citation>
    <scope>NUCLEOTIDE SEQUENCE</scope>
    <source>
        <strain evidence="2">NBRC 102759</strain>
    </source>
</reference>
<evidence type="ECO:0000256" key="1">
    <source>
        <dbReference type="SAM" id="SignalP"/>
    </source>
</evidence>
<reference evidence="2" key="1">
    <citation type="journal article" date="2022" name="Proc. Natl. Acad. Sci. U.S.A.">
        <title>Life cycle and functional genomics of the unicellular red alga Galdieria for elucidating algal and plant evolution and industrial use.</title>
        <authorList>
            <person name="Hirooka S."/>
            <person name="Itabashi T."/>
            <person name="Ichinose T.M."/>
            <person name="Onuma R."/>
            <person name="Fujiwara T."/>
            <person name="Yamashita S."/>
            <person name="Jong L.W."/>
            <person name="Tomita R."/>
            <person name="Iwane A.H."/>
            <person name="Miyagishima S.Y."/>
        </authorList>
    </citation>
    <scope>NUCLEOTIDE SEQUENCE</scope>
    <source>
        <strain evidence="2">NBRC 102759</strain>
    </source>
</reference>
<dbReference type="EMBL" id="BQMJ01000075">
    <property type="protein sequence ID" value="GJQ15839.1"/>
    <property type="molecule type" value="Genomic_DNA"/>
</dbReference>
<dbReference type="Proteomes" id="UP001061958">
    <property type="component" value="Unassembled WGS sequence"/>
</dbReference>
<dbReference type="PROSITE" id="PS51257">
    <property type="entry name" value="PROKAR_LIPOPROTEIN"/>
    <property type="match status" value="1"/>
</dbReference>
<organism evidence="2 3">
    <name type="scientific">Galdieria partita</name>
    <dbReference type="NCBI Taxonomy" id="83374"/>
    <lineage>
        <taxon>Eukaryota</taxon>
        <taxon>Rhodophyta</taxon>
        <taxon>Bangiophyceae</taxon>
        <taxon>Galdieriales</taxon>
        <taxon>Galdieriaceae</taxon>
        <taxon>Galdieria</taxon>
    </lineage>
</organism>
<name>A0A9C7Q3W5_9RHOD</name>
<accession>A0A9C7Q3W5</accession>
<feature type="signal peptide" evidence="1">
    <location>
        <begin position="1"/>
        <end position="20"/>
    </location>
</feature>
<evidence type="ECO:0000313" key="2">
    <source>
        <dbReference type="EMBL" id="GJQ15839.1"/>
    </source>
</evidence>
<keyword evidence="3" id="KW-1185">Reference proteome</keyword>
<feature type="chain" id="PRO_5039499311" description="Pherophorin domain-containing protein" evidence="1">
    <location>
        <begin position="21"/>
        <end position="222"/>
    </location>
</feature>
<evidence type="ECO:0000313" key="3">
    <source>
        <dbReference type="Proteomes" id="UP001061958"/>
    </source>
</evidence>
<gene>
    <name evidence="2" type="ORF">GpartN1_g7630.t1</name>
</gene>